<feature type="domain" description="Fibronectin type-III" evidence="2">
    <location>
        <begin position="383"/>
        <end position="484"/>
    </location>
</feature>
<feature type="signal peptide" evidence="1">
    <location>
        <begin position="1"/>
        <end position="24"/>
    </location>
</feature>
<proteinExistence type="predicted"/>
<evidence type="ECO:0000259" key="2">
    <source>
        <dbReference type="SMART" id="SM00060"/>
    </source>
</evidence>
<dbReference type="InterPro" id="IPR003961">
    <property type="entry name" value="FN3_dom"/>
</dbReference>
<organism evidence="3 4">
    <name type="scientific">Neolewinella antarctica</name>
    <dbReference type="NCBI Taxonomy" id="442734"/>
    <lineage>
        <taxon>Bacteria</taxon>
        <taxon>Pseudomonadati</taxon>
        <taxon>Bacteroidota</taxon>
        <taxon>Saprospiria</taxon>
        <taxon>Saprospirales</taxon>
        <taxon>Lewinellaceae</taxon>
        <taxon>Neolewinella</taxon>
    </lineage>
</organism>
<comment type="caution">
    <text evidence="3">The sequence shown here is derived from an EMBL/GenBank/DDBJ whole genome shotgun (WGS) entry which is preliminary data.</text>
</comment>
<dbReference type="InterPro" id="IPR026341">
    <property type="entry name" value="T9SS_type_B"/>
</dbReference>
<dbReference type="NCBIfam" id="TIGR04131">
    <property type="entry name" value="Bac_Flav_CTERM"/>
    <property type="match status" value="1"/>
</dbReference>
<dbReference type="EMBL" id="JAATJH010000003">
    <property type="protein sequence ID" value="NJC26849.1"/>
    <property type="molecule type" value="Genomic_DNA"/>
</dbReference>
<dbReference type="InterPro" id="IPR013783">
    <property type="entry name" value="Ig-like_fold"/>
</dbReference>
<protein>
    <submittedName>
        <fullName evidence="3">Gliding motility-associated-like protein</fullName>
    </submittedName>
</protein>
<gene>
    <name evidence="3" type="ORF">GGR27_002359</name>
</gene>
<sequence length="922" mass="101494">MRNFILLFSLLFLPLLLQATHNRAGEIIVRSAADCSFANQNTACATIITYTEIAQAEVDRDSLKLSWGDGAPPEYITRTNKFSIGNGIQRNEYRMCHVYPGAGSYFISFQDQNRVANVLNIINSPSVGISFSVYTVYTVTSPLQGPCNNSPELTQIPIENACVGSVWTHNPGAFDVDGDSLAYEFTSAQSGPNVPIPDYVLPNEYRGPTGSLIINERTGQITWNAPAVSGEYNLAFLIKSFRNGQPLDTVVRDMQIFVSECNNDPPTLDIPFEEICVVAGDILEFDVIAGAPVTDVEQLVRLEASGRPFDLLDNPAAFQPNDATYNEDPFVRTFRWRPDCSQISDQPYIVVFRAEDDFFQRFSVGDQLGGLATLKAVSIKVVAPPPLGLTTLVEDESITLSWDKPYFCEGQPDPEFEGFNVYRRIGSNPFVVDTCVTGLAGEGYTRLTDPVTMEMVDGRYVFLDQDIQPGRTYCYRVVAQFGKVIANTNFFSGRLESLASEEICVQLARNIPLLTKVDVITTDPGSGEIDVCWILPDANALDTLVNGGPYRYVLSRAEGQTNDLSAFSEVITFTREFFAQEVDTCFTDTGLNTDGVAYSYLIELFVEDRDTPFGEGQPGSSVRLGGAPTDDANDLNWTALVPWTNVSYFVLRRAPGETDFTVIDSTDQQNYRDDGLQNGEEYCYLIEAVGTYNVDGLPSPLLNTSQEICLTPIDNVPPCPPVLSIISPCERGADCTDQGSLFNTLTWMPGSGSCGTDDVAGYRIYFSKTPDGSFVEIAEVQQADLLTYDDFPTDGITGCYRITAFDLNGNESAPSEVICVTNCPIYELPNAFTPNGDGQNEAFVPISRCFIERVEFQIFNRWGQLVFETEDPALNWDGTNPGGDVLASGTYYYVGIVFEQRLEGVMPSAEPVSGYIELVRGE</sequence>
<keyword evidence="1" id="KW-0732">Signal</keyword>
<dbReference type="SUPFAM" id="SSF49265">
    <property type="entry name" value="Fibronectin type III"/>
    <property type="match status" value="2"/>
</dbReference>
<evidence type="ECO:0000313" key="3">
    <source>
        <dbReference type="EMBL" id="NJC26849.1"/>
    </source>
</evidence>
<evidence type="ECO:0000313" key="4">
    <source>
        <dbReference type="Proteomes" id="UP000770785"/>
    </source>
</evidence>
<evidence type="ECO:0000256" key="1">
    <source>
        <dbReference type="SAM" id="SignalP"/>
    </source>
</evidence>
<feature type="domain" description="Fibronectin type-III" evidence="2">
    <location>
        <begin position="618"/>
        <end position="696"/>
    </location>
</feature>
<keyword evidence="4" id="KW-1185">Reference proteome</keyword>
<dbReference type="RefSeq" id="WP_168037607.1">
    <property type="nucleotide sequence ID" value="NZ_JAATJH010000003.1"/>
</dbReference>
<dbReference type="Gene3D" id="2.60.40.10">
    <property type="entry name" value="Immunoglobulins"/>
    <property type="match status" value="3"/>
</dbReference>
<dbReference type="SMART" id="SM00060">
    <property type="entry name" value="FN3"/>
    <property type="match status" value="2"/>
</dbReference>
<dbReference type="Proteomes" id="UP000770785">
    <property type="component" value="Unassembled WGS sequence"/>
</dbReference>
<reference evidence="3 4" key="1">
    <citation type="submission" date="2020-03" db="EMBL/GenBank/DDBJ databases">
        <title>Genomic Encyclopedia of Type Strains, Phase IV (KMG-IV): sequencing the most valuable type-strain genomes for metagenomic binning, comparative biology and taxonomic classification.</title>
        <authorList>
            <person name="Goeker M."/>
        </authorList>
    </citation>
    <scope>NUCLEOTIDE SEQUENCE [LARGE SCALE GENOMIC DNA]</scope>
    <source>
        <strain evidence="3 4">DSM 105096</strain>
    </source>
</reference>
<name>A0ABX0XD83_9BACT</name>
<dbReference type="InterPro" id="IPR036116">
    <property type="entry name" value="FN3_sf"/>
</dbReference>
<feature type="chain" id="PRO_5046128608" evidence="1">
    <location>
        <begin position="25"/>
        <end position="922"/>
    </location>
</feature>
<accession>A0ABX0XD83</accession>
<dbReference type="Pfam" id="PF13585">
    <property type="entry name" value="CHU_C"/>
    <property type="match status" value="1"/>
</dbReference>